<gene>
    <name evidence="1" type="ORF">ENK44_13830</name>
</gene>
<accession>A0A7V4U2G1</accession>
<dbReference type="EMBL" id="DRQG01000130">
    <property type="protein sequence ID" value="HGY56781.1"/>
    <property type="molecule type" value="Genomic_DNA"/>
</dbReference>
<evidence type="ECO:0000313" key="1">
    <source>
        <dbReference type="EMBL" id="HGY56781.1"/>
    </source>
</evidence>
<sequence>MKHTFLYQEGVWKANGIFSDENRQDIEVNGQMDIRHVKNSWIAESFLEMQLKEPVQIMNRYQIDVPETEQPFLSWTALNMALGPTKGHFVVVGDTIFSLFQTSDGQRGSESFRKIDDQHYHNKGFLIENDKVVSCWEIGWKKNNAE</sequence>
<name>A0A7V4U2G1_CALAY</name>
<comment type="caution">
    <text evidence="1">The sequence shown here is derived from an EMBL/GenBank/DDBJ whole genome shotgun (WGS) entry which is preliminary data.</text>
</comment>
<dbReference type="AlphaFoldDB" id="A0A7V4U2G1"/>
<organism evidence="1">
    <name type="scientific">Caldithrix abyssi</name>
    <dbReference type="NCBI Taxonomy" id="187145"/>
    <lineage>
        <taxon>Bacteria</taxon>
        <taxon>Pseudomonadati</taxon>
        <taxon>Calditrichota</taxon>
        <taxon>Calditrichia</taxon>
        <taxon>Calditrichales</taxon>
        <taxon>Calditrichaceae</taxon>
        <taxon>Caldithrix</taxon>
    </lineage>
</organism>
<dbReference type="Proteomes" id="UP000885779">
    <property type="component" value="Unassembled WGS sequence"/>
</dbReference>
<reference evidence="1" key="1">
    <citation type="journal article" date="2020" name="mSystems">
        <title>Genome- and Community-Level Interaction Insights into Carbon Utilization and Element Cycling Functions of Hydrothermarchaeota in Hydrothermal Sediment.</title>
        <authorList>
            <person name="Zhou Z."/>
            <person name="Liu Y."/>
            <person name="Xu W."/>
            <person name="Pan J."/>
            <person name="Luo Z.H."/>
            <person name="Li M."/>
        </authorList>
    </citation>
    <scope>NUCLEOTIDE SEQUENCE [LARGE SCALE GENOMIC DNA]</scope>
    <source>
        <strain evidence="1">HyVt-577</strain>
    </source>
</reference>
<protein>
    <submittedName>
        <fullName evidence="1">Uncharacterized protein</fullName>
    </submittedName>
</protein>
<proteinExistence type="predicted"/>